<sequence length="84" mass="9893">MARSAAMQLFLKRWYATEVLPIIAIMGFAVGGAGWYVLRLAQRPDVVWDRKNNPHPWLDVKQNENIKMFAVSHQFDRSWTRDKF</sequence>
<keyword evidence="1" id="KW-0812">Transmembrane</keyword>
<keyword evidence="1" id="KW-1133">Transmembrane helix</keyword>
<dbReference type="PANTHER" id="PTHR14256:SF1">
    <property type="entry name" value="GEO09626P1"/>
    <property type="match status" value="1"/>
</dbReference>
<evidence type="ECO:0000313" key="2">
    <source>
        <dbReference type="EMBL" id="KAJ1980606.1"/>
    </source>
</evidence>
<organism evidence="2 3">
    <name type="scientific">Dimargaris verticillata</name>
    <dbReference type="NCBI Taxonomy" id="2761393"/>
    <lineage>
        <taxon>Eukaryota</taxon>
        <taxon>Fungi</taxon>
        <taxon>Fungi incertae sedis</taxon>
        <taxon>Zoopagomycota</taxon>
        <taxon>Kickxellomycotina</taxon>
        <taxon>Dimargaritomycetes</taxon>
        <taxon>Dimargaritales</taxon>
        <taxon>Dimargaritaceae</taxon>
        <taxon>Dimargaris</taxon>
    </lineage>
</organism>
<dbReference type="EMBL" id="JANBQB010000160">
    <property type="protein sequence ID" value="KAJ1980606.1"/>
    <property type="molecule type" value="Genomic_DNA"/>
</dbReference>
<keyword evidence="3" id="KW-1185">Reference proteome</keyword>
<proteinExistence type="predicted"/>
<reference evidence="2" key="1">
    <citation type="submission" date="2022-07" db="EMBL/GenBank/DDBJ databases">
        <title>Phylogenomic reconstructions and comparative analyses of Kickxellomycotina fungi.</title>
        <authorList>
            <person name="Reynolds N.K."/>
            <person name="Stajich J.E."/>
            <person name="Barry K."/>
            <person name="Grigoriev I.V."/>
            <person name="Crous P."/>
            <person name="Smith M.E."/>
        </authorList>
    </citation>
    <scope>NUCLEOTIDE SEQUENCE</scope>
    <source>
        <strain evidence="2">RSA 567</strain>
    </source>
</reference>
<comment type="caution">
    <text evidence="2">The sequence shown here is derived from an EMBL/GenBank/DDBJ whole genome shotgun (WGS) entry which is preliminary data.</text>
</comment>
<evidence type="ECO:0000256" key="1">
    <source>
        <dbReference type="SAM" id="Phobius"/>
    </source>
</evidence>
<feature type="transmembrane region" description="Helical" evidence="1">
    <location>
        <begin position="20"/>
        <end position="38"/>
    </location>
</feature>
<keyword evidence="1" id="KW-0472">Membrane</keyword>
<evidence type="ECO:0000313" key="3">
    <source>
        <dbReference type="Proteomes" id="UP001151582"/>
    </source>
</evidence>
<name>A0A9W8ECY1_9FUNG</name>
<dbReference type="InterPro" id="IPR010530">
    <property type="entry name" value="B12D"/>
</dbReference>
<protein>
    <submittedName>
        <fullName evidence="2">Uncharacterized protein</fullName>
    </submittedName>
</protein>
<gene>
    <name evidence="2" type="ORF">H4R34_002388</name>
</gene>
<dbReference type="PANTHER" id="PTHR14256">
    <property type="entry name" value="NADH-UBIQUINONE OXIDOREDUCTASE MLRQ SUBUNIT"/>
    <property type="match status" value="1"/>
</dbReference>
<dbReference type="AlphaFoldDB" id="A0A9W8ECY1"/>
<accession>A0A9W8ECY1</accession>
<dbReference type="Pfam" id="PF06522">
    <property type="entry name" value="B12D"/>
    <property type="match status" value="1"/>
</dbReference>
<dbReference type="OrthoDB" id="5511684at2759"/>
<dbReference type="Proteomes" id="UP001151582">
    <property type="component" value="Unassembled WGS sequence"/>
</dbReference>